<feature type="compositionally biased region" description="Low complexity" evidence="1">
    <location>
        <begin position="305"/>
        <end position="316"/>
    </location>
</feature>
<feature type="region of interest" description="Disordered" evidence="1">
    <location>
        <begin position="541"/>
        <end position="581"/>
    </location>
</feature>
<gene>
    <name evidence="4" type="ORF">N7494_008600</name>
</gene>
<feature type="domain" description="Coilin tudor" evidence="2">
    <location>
        <begin position="794"/>
        <end position="894"/>
    </location>
</feature>
<reference evidence="4 5" key="1">
    <citation type="journal article" date="2023" name="IMA Fungus">
        <title>Comparative genomic study of the Penicillium genus elucidates a diverse pangenome and 15 lateral gene transfer events.</title>
        <authorList>
            <person name="Petersen C."/>
            <person name="Sorensen T."/>
            <person name="Nielsen M.R."/>
            <person name="Sondergaard T.E."/>
            <person name="Sorensen J.L."/>
            <person name="Fitzpatrick D.A."/>
            <person name="Frisvad J.C."/>
            <person name="Nielsen K.L."/>
        </authorList>
    </citation>
    <scope>NUCLEOTIDE SEQUENCE [LARGE SCALE GENOMIC DNA]</scope>
    <source>
        <strain evidence="4 5">IBT 35679</strain>
    </source>
</reference>
<feature type="compositionally biased region" description="Polar residues" evidence="1">
    <location>
        <begin position="292"/>
        <end position="304"/>
    </location>
</feature>
<feature type="region of interest" description="Disordered" evidence="1">
    <location>
        <begin position="845"/>
        <end position="874"/>
    </location>
</feature>
<name>A0AAD6CQY9_9EURO</name>
<feature type="compositionally biased region" description="Basic and acidic residues" evidence="1">
    <location>
        <begin position="566"/>
        <end position="581"/>
    </location>
</feature>
<dbReference type="Pfam" id="PF23086">
    <property type="entry name" value="Tudor_Coilin"/>
    <property type="match status" value="1"/>
</dbReference>
<keyword evidence="5" id="KW-1185">Reference proteome</keyword>
<feature type="region of interest" description="Disordered" evidence="1">
    <location>
        <begin position="266"/>
        <end position="463"/>
    </location>
</feature>
<feature type="region of interest" description="Disordered" evidence="1">
    <location>
        <begin position="1071"/>
        <end position="1300"/>
    </location>
</feature>
<evidence type="ECO:0000259" key="2">
    <source>
        <dbReference type="Pfam" id="PF23086"/>
    </source>
</evidence>
<dbReference type="EMBL" id="JAQIZZ010000007">
    <property type="protein sequence ID" value="KAJ5532048.1"/>
    <property type="molecule type" value="Genomic_DNA"/>
</dbReference>
<dbReference type="Pfam" id="PF24054">
    <property type="entry name" value="DUF7357"/>
    <property type="match status" value="1"/>
</dbReference>
<feature type="region of interest" description="Disordered" evidence="1">
    <location>
        <begin position="232"/>
        <end position="254"/>
    </location>
</feature>
<feature type="region of interest" description="Disordered" evidence="1">
    <location>
        <begin position="613"/>
        <end position="641"/>
    </location>
</feature>
<feature type="compositionally biased region" description="Polar residues" evidence="1">
    <location>
        <begin position="1273"/>
        <end position="1282"/>
    </location>
</feature>
<feature type="region of interest" description="Disordered" evidence="1">
    <location>
        <begin position="492"/>
        <end position="523"/>
    </location>
</feature>
<feature type="compositionally biased region" description="Acidic residues" evidence="1">
    <location>
        <begin position="424"/>
        <end position="434"/>
    </location>
</feature>
<protein>
    <submittedName>
        <fullName evidence="4">Uncharacterized protein</fullName>
    </submittedName>
</protein>
<feature type="domain" description="DUF7357" evidence="3">
    <location>
        <begin position="1"/>
        <end position="170"/>
    </location>
</feature>
<proteinExistence type="predicted"/>
<accession>A0AAD6CQY9</accession>
<feature type="compositionally biased region" description="Basic and acidic residues" evidence="1">
    <location>
        <begin position="510"/>
        <end position="523"/>
    </location>
</feature>
<organism evidence="4 5">
    <name type="scientific">Penicillium frequentans</name>
    <dbReference type="NCBI Taxonomy" id="3151616"/>
    <lineage>
        <taxon>Eukaryota</taxon>
        <taxon>Fungi</taxon>
        <taxon>Dikarya</taxon>
        <taxon>Ascomycota</taxon>
        <taxon>Pezizomycotina</taxon>
        <taxon>Eurotiomycetes</taxon>
        <taxon>Eurotiomycetidae</taxon>
        <taxon>Eurotiales</taxon>
        <taxon>Aspergillaceae</taxon>
        <taxon>Penicillium</taxon>
    </lineage>
</organism>
<feature type="compositionally biased region" description="Polar residues" evidence="1">
    <location>
        <begin position="1224"/>
        <end position="1252"/>
    </location>
</feature>
<evidence type="ECO:0000259" key="3">
    <source>
        <dbReference type="Pfam" id="PF24054"/>
    </source>
</evidence>
<dbReference type="InterPro" id="IPR055781">
    <property type="entry name" value="DUF7357"/>
</dbReference>
<evidence type="ECO:0000313" key="4">
    <source>
        <dbReference type="EMBL" id="KAJ5532048.1"/>
    </source>
</evidence>
<feature type="compositionally biased region" description="Acidic residues" evidence="1">
    <location>
        <begin position="1145"/>
        <end position="1154"/>
    </location>
</feature>
<feature type="compositionally biased region" description="Low complexity" evidence="1">
    <location>
        <begin position="375"/>
        <end position="390"/>
    </location>
</feature>
<evidence type="ECO:0000313" key="5">
    <source>
        <dbReference type="Proteomes" id="UP001220324"/>
    </source>
</evidence>
<evidence type="ECO:0000256" key="1">
    <source>
        <dbReference type="SAM" id="MobiDB-lite"/>
    </source>
</evidence>
<comment type="caution">
    <text evidence="4">The sequence shown here is derived from an EMBL/GenBank/DDBJ whole genome shotgun (WGS) entry which is preliminary data.</text>
</comment>
<feature type="compositionally biased region" description="Basic residues" evidence="1">
    <location>
        <begin position="1287"/>
        <end position="1300"/>
    </location>
</feature>
<feature type="compositionally biased region" description="Pro residues" evidence="1">
    <location>
        <begin position="1169"/>
        <end position="1190"/>
    </location>
</feature>
<feature type="compositionally biased region" description="Polar residues" evidence="1">
    <location>
        <begin position="1085"/>
        <end position="1112"/>
    </location>
</feature>
<dbReference type="Proteomes" id="UP001220324">
    <property type="component" value="Unassembled WGS sequence"/>
</dbReference>
<sequence>MRLHLIISRHGLPATRILWTTSTAASLGENGTRGAAPTSAIASSRNPNVAFSNGGYTIAQLLEDVNEVVPLETEPNVFDPEFSGQWGLEDYVVEVGGSECLHFMEVEGLLREGDEVVIRALQLADLRARRLCGRFQIATDGKHLIDGVPFGAPFIQRATNSRPAITIPPRKKRRTVFSSGWDQDAGRAYEGSNADEEGDGEWLPPTDTGFGKELSILPVEHDMSMGTVIRHPVDHSADDDSDDGDEYEPEEDELESELKALKEDFEEPASQFIDIRNQNPQTGNLSMGRPSSAGNRPGSASTLPGGSLVGASSLSSKRSRGEDSSPRASKAVRFNRGETVPEKPQSAQLVKPEIRTSSPESSDSDSDSDSESDSDSGSQDKSGSDSGSGSSDDDSIGSKAASSSEEASDDEQSNSSSSSSSDSSSDESSSEEEQPAPKKARRSLMAPPGQGTIRTKKSNNRYKLRRRLSKLKEIGVLPDDADFNSLRTWEEENGGWHFPEGSSIMSAQASKDDKKKQDQKEFEAKRQQLLRDLAACGIDVEGTSEKENVPPRTSTVSAPAVPEIAVAREAETERPNRRTLDVESSRRLLFGSLGVRTPKTKEDEEATIRKLAAQASKVSKKPSKKAPVEKELPVEEDSDDNNVVPNWQDKLIIRATECVVEGITLTAPPFPFKNRWDPVANAEIRERLGWNKKRKRKQRIQVYDGAEEEYDEGQYGDGNAYQGYDNYEYGEGTFDYDENGNVIHYDENGDVLHYDEEGNEPEIDHAEQTQIAVVDDLPVFPNDPNSVADLQECEAKPGAIIAFRQLDMSKETNWQPRMSEYRVAEVQKVDKGTIHVRLAVRDWKPKQDAVDPEDDEPRQYSGFEMPGFDDEEGEDDGLRELAYAELSDPKLLKAAPCTVDDNSDKEKDTGVAQEDSIISVIADSMPNAQLVPPLDSMDLDETTFVTLVTANESPQRLSDVPSIRTPGGTMHLVTQGQDADDEHSDTPVVPSPSFSGFHSALSSPGMRLRFNIEAEDGNLEGHTLVGEASSIPRDVSNQDISTLSFLSANESIANDVSEIQEQHDRQVVDEPQIAPGANGSGPDSLLSQVQNAASANSDQSKLSPAPAQSTVEESPDPRAEPSEPWEDIVSTPSHENSDHGKDEVDYNDDQDEDKDSLLHSNQSVDLSPHPSPPPPSSRSSNKPPPSAQPEPHPEKSHKAKASTRSKTESPAGSVRTKRRAARASTSQINSSQTSEVMDLTSSPAPTSDPTGKSQEDAPQKPGAGDDPGPARQSKMQRMTEVSVNPKIGHKKSKKRLSRKF</sequence>
<feature type="compositionally biased region" description="Acidic residues" evidence="1">
    <location>
        <begin position="362"/>
        <end position="374"/>
    </location>
</feature>
<feature type="region of interest" description="Disordered" evidence="1">
    <location>
        <begin position="183"/>
        <end position="204"/>
    </location>
</feature>
<feature type="compositionally biased region" description="Basic and acidic residues" evidence="1">
    <location>
        <begin position="1135"/>
        <end position="1144"/>
    </location>
</feature>
<feature type="compositionally biased region" description="Low complexity" evidence="1">
    <location>
        <begin position="413"/>
        <end position="423"/>
    </location>
</feature>
<feature type="compositionally biased region" description="Acidic residues" evidence="1">
    <location>
        <begin position="239"/>
        <end position="254"/>
    </location>
</feature>
<dbReference type="InterPro" id="IPR056398">
    <property type="entry name" value="Tudor_Coilin"/>
</dbReference>
<feature type="compositionally biased region" description="Polar residues" evidence="1">
    <location>
        <begin position="276"/>
        <end position="285"/>
    </location>
</feature>
<feature type="compositionally biased region" description="Basic residues" evidence="1">
    <location>
        <begin position="454"/>
        <end position="463"/>
    </location>
</feature>